<dbReference type="InterPro" id="IPR006311">
    <property type="entry name" value="TAT_signal"/>
</dbReference>
<proteinExistence type="predicted"/>
<dbReference type="PROSITE" id="PS51257">
    <property type="entry name" value="PROKAR_LIPOPROTEIN"/>
    <property type="match status" value="1"/>
</dbReference>
<dbReference type="InterPro" id="IPR050490">
    <property type="entry name" value="Bact_solute-bd_prot1"/>
</dbReference>
<keyword evidence="1" id="KW-0732">Signal</keyword>
<gene>
    <name evidence="2" type="ORF">GCM10025867_01560</name>
</gene>
<dbReference type="Proteomes" id="UP001321486">
    <property type="component" value="Chromosome"/>
</dbReference>
<organism evidence="2 3">
    <name type="scientific">Frondihabitans sucicola</name>
    <dbReference type="NCBI Taxonomy" id="1268041"/>
    <lineage>
        <taxon>Bacteria</taxon>
        <taxon>Bacillati</taxon>
        <taxon>Actinomycetota</taxon>
        <taxon>Actinomycetes</taxon>
        <taxon>Micrococcales</taxon>
        <taxon>Microbacteriaceae</taxon>
        <taxon>Frondihabitans</taxon>
    </lineage>
</organism>
<evidence type="ECO:0000313" key="2">
    <source>
        <dbReference type="EMBL" id="BDZ47915.1"/>
    </source>
</evidence>
<dbReference type="PROSITE" id="PS51318">
    <property type="entry name" value="TAT"/>
    <property type="match status" value="1"/>
</dbReference>
<keyword evidence="3" id="KW-1185">Reference proteome</keyword>
<protein>
    <submittedName>
        <fullName evidence="2">Sugar ABC transporter substrate-binding protein</fullName>
    </submittedName>
</protein>
<name>A0ABM8GHR2_9MICO</name>
<dbReference type="SUPFAM" id="SSF53850">
    <property type="entry name" value="Periplasmic binding protein-like II"/>
    <property type="match status" value="1"/>
</dbReference>
<dbReference type="PANTHER" id="PTHR43649:SF33">
    <property type="entry name" value="POLYGALACTURONAN_RHAMNOGALACTURONAN-BINDING PROTEIN YTCQ"/>
    <property type="match status" value="1"/>
</dbReference>
<dbReference type="PANTHER" id="PTHR43649">
    <property type="entry name" value="ARABINOSE-BINDING PROTEIN-RELATED"/>
    <property type="match status" value="1"/>
</dbReference>
<accession>A0ABM8GHR2</accession>
<evidence type="ECO:0000256" key="1">
    <source>
        <dbReference type="ARBA" id="ARBA00022729"/>
    </source>
</evidence>
<reference evidence="3" key="1">
    <citation type="journal article" date="2019" name="Int. J. Syst. Evol. Microbiol.">
        <title>The Global Catalogue of Microorganisms (GCM) 10K type strain sequencing project: providing services to taxonomists for standard genome sequencing and annotation.</title>
        <authorList>
            <consortium name="The Broad Institute Genomics Platform"/>
            <consortium name="The Broad Institute Genome Sequencing Center for Infectious Disease"/>
            <person name="Wu L."/>
            <person name="Ma J."/>
        </authorList>
    </citation>
    <scope>NUCLEOTIDE SEQUENCE [LARGE SCALE GENOMIC DNA]</scope>
    <source>
        <strain evidence="3">NBRC 108728</strain>
    </source>
</reference>
<sequence>MAVSRRTFLTGIGAGILGVGAVGSLASCSTTNVGAEAQAMLAREAPALPDYVPYTGVTPDLPGNAAGLAQGFFDYPEHPKTGIAGAPPDIGTVSILNESPSPTPAAHGRNAYWQQVEKDLGARLDVTVIPTANWTDKFATTVAGGDLADISEVWTPPQRAAMMPAVFEDVAPYVSGDKVREYPFLANLPTASWKSAVFGGGIFGVPVPRGAMSSLLLFRRDDVIEAKGLNGDPGSFDEFLQLCKDLTETRKNTWAVGGMPWETLQMMWHVPQNWRLDKGRLTSAYTLPETREALAAGIRLAKAGVLDPDSFSSNVGTLRKTWFMAGTVNMVTDTFPAWNGYVSGQTVGKKYRIGAMPVPGHAGGHATRWIGNPTHGLASIRRGQKPERVKQLLALVNHLASPFGTTEYLRLTYGVEGVDWKKQGTNPIATERSAQELGLGLMYIGAPPQVFYYPGRPDVVRTQHAAQAELLEHSVQDPTLGLVSTTNQSVGATLTQNISTVMNDIWQGRQPLSAWDDAVATWRSAGGDTIRDEYEKALDQQGGTTA</sequence>
<dbReference type="Gene3D" id="3.40.190.10">
    <property type="entry name" value="Periplasmic binding protein-like II"/>
    <property type="match status" value="2"/>
</dbReference>
<evidence type="ECO:0000313" key="3">
    <source>
        <dbReference type="Proteomes" id="UP001321486"/>
    </source>
</evidence>
<dbReference type="EMBL" id="AP027732">
    <property type="protein sequence ID" value="BDZ47915.1"/>
    <property type="molecule type" value="Genomic_DNA"/>
</dbReference>
<dbReference type="RefSeq" id="WP_286344983.1">
    <property type="nucleotide sequence ID" value="NZ_AP027732.1"/>
</dbReference>